<dbReference type="EC" id="1.5.1.2" evidence="4 5"/>
<comment type="pathway">
    <text evidence="4">Amino-acid biosynthesis; L-proline biosynthesis; L-proline from L-glutamate 5-semialdehyde: step 1/1.</text>
</comment>
<keyword evidence="2 4" id="KW-0521">NADP</keyword>
<proteinExistence type="inferred from homology"/>
<dbReference type="SUPFAM" id="SSF48179">
    <property type="entry name" value="6-phosphogluconate dehydrogenase C-terminal domain-like"/>
    <property type="match status" value="1"/>
</dbReference>
<organism evidence="9 10">
    <name type="scientific">Candidatus Taenaricola geysiri</name>
    <dbReference type="NCBI Taxonomy" id="1974752"/>
    <lineage>
        <taxon>Bacteria</taxon>
        <taxon>Pseudomonadati</taxon>
        <taxon>Candidatus Omnitrophota</taxon>
        <taxon>Candidatus Taenaricola</taxon>
    </lineage>
</organism>
<keyword evidence="4" id="KW-0028">Amino-acid biosynthesis</keyword>
<feature type="binding site" evidence="6">
    <location>
        <begin position="6"/>
        <end position="11"/>
    </location>
    <ligand>
        <name>NADP(+)</name>
        <dbReference type="ChEBI" id="CHEBI:58349"/>
    </ligand>
</feature>
<feature type="binding site" evidence="6">
    <location>
        <position position="52"/>
    </location>
    <ligand>
        <name>NADPH</name>
        <dbReference type="ChEBI" id="CHEBI:57783"/>
    </ligand>
</feature>
<dbReference type="Pfam" id="PF14748">
    <property type="entry name" value="P5CR_dimer"/>
    <property type="match status" value="1"/>
</dbReference>
<dbReference type="Gene3D" id="1.10.3730.10">
    <property type="entry name" value="ProC C-terminal domain-like"/>
    <property type="match status" value="1"/>
</dbReference>
<dbReference type="Pfam" id="PF03807">
    <property type="entry name" value="F420_oxidored"/>
    <property type="match status" value="1"/>
</dbReference>
<feature type="domain" description="Pyrroline-5-carboxylate reductase dimerisation" evidence="8">
    <location>
        <begin position="157"/>
        <end position="260"/>
    </location>
</feature>
<protein>
    <recommendedName>
        <fullName evidence="4 5">Pyrroline-5-carboxylate reductase</fullName>
        <shortName evidence="4">P5C reductase</shortName>
        <shortName evidence="4">P5CR</shortName>
        <ecNumber evidence="4 5">1.5.1.2</ecNumber>
    </recommendedName>
    <alternativeName>
        <fullName evidence="4">PCA reductase</fullName>
    </alternativeName>
</protein>
<dbReference type="HAMAP" id="MF_01925">
    <property type="entry name" value="P5C_reductase"/>
    <property type="match status" value="1"/>
</dbReference>
<evidence type="ECO:0000256" key="3">
    <source>
        <dbReference type="ARBA" id="ARBA00023002"/>
    </source>
</evidence>
<feature type="binding site" evidence="6">
    <location>
        <begin position="65"/>
        <end position="68"/>
    </location>
    <ligand>
        <name>NADP(+)</name>
        <dbReference type="ChEBI" id="CHEBI:58349"/>
    </ligand>
</feature>
<evidence type="ECO:0000313" key="9">
    <source>
        <dbReference type="EMBL" id="PIW66257.1"/>
    </source>
</evidence>
<dbReference type="Proteomes" id="UP000231267">
    <property type="component" value="Unassembled WGS sequence"/>
</dbReference>
<comment type="caution">
    <text evidence="9">The sequence shown here is derived from an EMBL/GenBank/DDBJ whole genome shotgun (WGS) entry which is preliminary data.</text>
</comment>
<dbReference type="PANTHER" id="PTHR11645">
    <property type="entry name" value="PYRROLINE-5-CARBOXYLATE REDUCTASE"/>
    <property type="match status" value="1"/>
</dbReference>
<evidence type="ECO:0000256" key="2">
    <source>
        <dbReference type="ARBA" id="ARBA00022857"/>
    </source>
</evidence>
<comment type="subcellular location">
    <subcellularLocation>
        <location evidence="4">Cytoplasm</location>
    </subcellularLocation>
</comment>
<dbReference type="PANTHER" id="PTHR11645:SF0">
    <property type="entry name" value="PYRROLINE-5-CARBOXYLATE REDUCTASE 3"/>
    <property type="match status" value="1"/>
</dbReference>
<dbReference type="SUPFAM" id="SSF51735">
    <property type="entry name" value="NAD(P)-binding Rossmann-fold domains"/>
    <property type="match status" value="1"/>
</dbReference>
<dbReference type="GO" id="GO:0005737">
    <property type="term" value="C:cytoplasm"/>
    <property type="evidence" value="ECO:0007669"/>
    <property type="project" value="UniProtKB-SubCell"/>
</dbReference>
<dbReference type="GO" id="GO:0055129">
    <property type="term" value="P:L-proline biosynthetic process"/>
    <property type="evidence" value="ECO:0007669"/>
    <property type="project" value="UniProtKB-UniRule"/>
</dbReference>
<sequence length="265" mass="28443">MKIGIIGAGNMAEALINGLKSSGVKDVFISDINKSRLLLLKKKYNALCVSSNIELVKKTNVIILAVKPHNVGTVLGQVRDFLTTRHLIISIAAGIKTGYIEKMISGRPAVIRVMPNTPALISKGISAVCAGRFALSRHKKIAIEIFSCVGNVIEVKEAMMDLVTAVSGSGPAYFFFLTETLMNVAVKAGLNKELARQLAAQTALGAAALMVCTKQQPYLLRQKVTSKAGTTQAAFDVFEKYGLEKILKKGINAAIKRSRGLSCSY</sequence>
<dbReference type="GO" id="GO:0004735">
    <property type="term" value="F:pyrroline-5-carboxylate reductase activity"/>
    <property type="evidence" value="ECO:0007669"/>
    <property type="project" value="UniProtKB-UniRule"/>
</dbReference>
<name>A0A2J0LQY7_9BACT</name>
<comment type="catalytic activity">
    <reaction evidence="4">
        <text>L-proline + NADP(+) = (S)-1-pyrroline-5-carboxylate + NADPH + 2 H(+)</text>
        <dbReference type="Rhea" id="RHEA:14109"/>
        <dbReference type="ChEBI" id="CHEBI:15378"/>
        <dbReference type="ChEBI" id="CHEBI:17388"/>
        <dbReference type="ChEBI" id="CHEBI:57783"/>
        <dbReference type="ChEBI" id="CHEBI:58349"/>
        <dbReference type="ChEBI" id="CHEBI:60039"/>
        <dbReference type="EC" id="1.5.1.2"/>
    </reaction>
</comment>
<dbReference type="EMBL" id="PFGP01000098">
    <property type="protein sequence ID" value="PIW66257.1"/>
    <property type="molecule type" value="Genomic_DNA"/>
</dbReference>
<reference evidence="9 10" key="1">
    <citation type="submission" date="2017-09" db="EMBL/GenBank/DDBJ databases">
        <title>Depth-based differentiation of microbial function through sediment-hosted aquifers and enrichment of novel symbionts in the deep terrestrial subsurface.</title>
        <authorList>
            <person name="Probst A.J."/>
            <person name="Ladd B."/>
            <person name="Jarett J.K."/>
            <person name="Geller-Mcgrath D.E."/>
            <person name="Sieber C.M."/>
            <person name="Emerson J.B."/>
            <person name="Anantharaman K."/>
            <person name="Thomas B.C."/>
            <person name="Malmstrom R."/>
            <person name="Stieglmeier M."/>
            <person name="Klingl A."/>
            <person name="Woyke T."/>
            <person name="Ryan C.M."/>
            <person name="Banfield J.F."/>
        </authorList>
    </citation>
    <scope>NUCLEOTIDE SEQUENCE [LARGE SCALE GENOMIC DNA]</scope>
    <source>
        <strain evidence="9">CG12_big_fil_rev_8_21_14_0_65_43_15</strain>
    </source>
</reference>
<dbReference type="Gene3D" id="3.40.50.720">
    <property type="entry name" value="NAD(P)-binding Rossmann-like Domain"/>
    <property type="match status" value="1"/>
</dbReference>
<keyword evidence="4" id="KW-0963">Cytoplasm</keyword>
<dbReference type="InterPro" id="IPR036291">
    <property type="entry name" value="NAD(P)-bd_dom_sf"/>
</dbReference>
<dbReference type="PIRSF" id="PIRSF000193">
    <property type="entry name" value="Pyrrol-5-carb_rd"/>
    <property type="match status" value="1"/>
</dbReference>
<evidence type="ECO:0000259" key="7">
    <source>
        <dbReference type="Pfam" id="PF03807"/>
    </source>
</evidence>
<gene>
    <name evidence="4" type="primary">proC</name>
    <name evidence="9" type="ORF">COW11_04220</name>
</gene>
<evidence type="ECO:0000256" key="1">
    <source>
        <dbReference type="ARBA" id="ARBA00005525"/>
    </source>
</evidence>
<evidence type="ECO:0000256" key="4">
    <source>
        <dbReference type="HAMAP-Rule" id="MF_01925"/>
    </source>
</evidence>
<evidence type="ECO:0000256" key="5">
    <source>
        <dbReference type="NCBIfam" id="TIGR00112"/>
    </source>
</evidence>
<dbReference type="InterPro" id="IPR008927">
    <property type="entry name" value="6-PGluconate_DH-like_C_sf"/>
</dbReference>
<keyword evidence="4" id="KW-0641">Proline biosynthesis</keyword>
<dbReference type="InterPro" id="IPR000304">
    <property type="entry name" value="Pyrroline-COOH_reductase"/>
</dbReference>
<dbReference type="AlphaFoldDB" id="A0A2J0LQY7"/>
<accession>A0A2J0LQY7</accession>
<comment type="similarity">
    <text evidence="1 4">Belongs to the pyrroline-5-carboxylate reductase family.</text>
</comment>
<dbReference type="InterPro" id="IPR029036">
    <property type="entry name" value="P5CR_dimer"/>
</dbReference>
<feature type="domain" description="Pyrroline-5-carboxylate reductase catalytic N-terminal" evidence="7">
    <location>
        <begin position="2"/>
        <end position="94"/>
    </location>
</feature>
<dbReference type="FunFam" id="1.10.3730.10:FF:000001">
    <property type="entry name" value="Pyrroline-5-carboxylate reductase"/>
    <property type="match status" value="1"/>
</dbReference>
<evidence type="ECO:0000256" key="6">
    <source>
        <dbReference type="PIRSR" id="PIRSR000193-1"/>
    </source>
</evidence>
<dbReference type="InterPro" id="IPR028939">
    <property type="entry name" value="P5C_Rdtase_cat_N"/>
</dbReference>
<comment type="function">
    <text evidence="4">Catalyzes the reduction of 1-pyrroline-5-carboxylate (PCA) to L-proline.</text>
</comment>
<evidence type="ECO:0000259" key="8">
    <source>
        <dbReference type="Pfam" id="PF14748"/>
    </source>
</evidence>
<dbReference type="UniPathway" id="UPA00098">
    <property type="reaction ID" value="UER00361"/>
</dbReference>
<dbReference type="NCBIfam" id="TIGR00112">
    <property type="entry name" value="proC"/>
    <property type="match status" value="1"/>
</dbReference>
<evidence type="ECO:0000313" key="10">
    <source>
        <dbReference type="Proteomes" id="UP000231267"/>
    </source>
</evidence>
<comment type="catalytic activity">
    <reaction evidence="4">
        <text>L-proline + NAD(+) = (S)-1-pyrroline-5-carboxylate + NADH + 2 H(+)</text>
        <dbReference type="Rhea" id="RHEA:14105"/>
        <dbReference type="ChEBI" id="CHEBI:15378"/>
        <dbReference type="ChEBI" id="CHEBI:17388"/>
        <dbReference type="ChEBI" id="CHEBI:57540"/>
        <dbReference type="ChEBI" id="CHEBI:57945"/>
        <dbReference type="ChEBI" id="CHEBI:60039"/>
        <dbReference type="EC" id="1.5.1.2"/>
    </reaction>
</comment>
<keyword evidence="3 4" id="KW-0560">Oxidoreductase</keyword>